<proteinExistence type="predicted"/>
<sequence length="104" mass="12175">MFSGPWVGYEAKATSHKNWLVCESTSSKEKKTKRQKKTKSYTFNATSTTWKYYDQELNVDEVKYSLYQHQIWRKYRTTAEMEETYKAAMVVAAAVGKRGKKVID</sequence>
<name>A0A9I9E7N1_CUCME</name>
<accession>A0A9I9E7N1</accession>
<reference evidence="1" key="1">
    <citation type="submission" date="2023-03" db="UniProtKB">
        <authorList>
            <consortium name="EnsemblPlants"/>
        </authorList>
    </citation>
    <scope>IDENTIFICATION</scope>
</reference>
<protein>
    <submittedName>
        <fullName evidence="1">Uncharacterized protein</fullName>
    </submittedName>
</protein>
<evidence type="ECO:0000313" key="1">
    <source>
        <dbReference type="EnsemblPlants" id="MELO3C029912.2.1"/>
    </source>
</evidence>
<organism evidence="1">
    <name type="scientific">Cucumis melo</name>
    <name type="common">Muskmelon</name>
    <dbReference type="NCBI Taxonomy" id="3656"/>
    <lineage>
        <taxon>Eukaryota</taxon>
        <taxon>Viridiplantae</taxon>
        <taxon>Streptophyta</taxon>
        <taxon>Embryophyta</taxon>
        <taxon>Tracheophyta</taxon>
        <taxon>Spermatophyta</taxon>
        <taxon>Magnoliopsida</taxon>
        <taxon>eudicotyledons</taxon>
        <taxon>Gunneridae</taxon>
        <taxon>Pentapetalae</taxon>
        <taxon>rosids</taxon>
        <taxon>fabids</taxon>
        <taxon>Cucurbitales</taxon>
        <taxon>Cucurbitaceae</taxon>
        <taxon>Benincaseae</taxon>
        <taxon>Cucumis</taxon>
    </lineage>
</organism>
<dbReference type="EnsemblPlants" id="MELO3C029912.2.1">
    <property type="protein sequence ID" value="MELO3C029912.2.1"/>
    <property type="gene ID" value="MELO3C029912.2"/>
</dbReference>
<dbReference type="AlphaFoldDB" id="A0A9I9E7N1"/>
<dbReference type="Gramene" id="MELO3C029912.2.1">
    <property type="protein sequence ID" value="MELO3C029912.2.1"/>
    <property type="gene ID" value="MELO3C029912.2"/>
</dbReference>